<reference evidence="2 3" key="1">
    <citation type="submission" date="2020-11" db="EMBL/GenBank/DDBJ databases">
        <title>Whole Genome sequence of MDR strain of Klebsiella pneumoniae K219 isolated from sputum.</title>
        <authorList>
            <person name="Aditi B.P."/>
            <person name="Mahalakshmi K."/>
            <person name="Naveen Kumar V."/>
        </authorList>
    </citation>
    <scope>NUCLEOTIDE SEQUENCE [LARGE SCALE GENOMIC DNA]</scope>
    <source>
        <strain evidence="2 3">K219</strain>
    </source>
</reference>
<proteinExistence type="predicted"/>
<evidence type="ECO:0000313" key="2">
    <source>
        <dbReference type="EMBL" id="QPG07466.1"/>
    </source>
</evidence>
<feature type="domain" description="Glycosyl transferase family 1" evidence="1">
    <location>
        <begin position="4"/>
        <end position="44"/>
    </location>
</feature>
<accession>A0A7S9E0S2</accession>
<protein>
    <submittedName>
        <fullName evidence="2">Glycosyltransferase</fullName>
    </submittedName>
</protein>
<dbReference type="SUPFAM" id="SSF53756">
    <property type="entry name" value="UDP-Glycosyltransferase/glycogen phosphorylase"/>
    <property type="match status" value="1"/>
</dbReference>
<sequence length="116" mass="13250">MRVIFLFPSKYKNEAEPLVLYEAASCGCLVIGSQVGSMRDAIAHISGESFPLTIHSDEETISNFVRDVCNFICALDNNELYIRKRKSKQKFNDNRFANMDKIDNLLDCLKTSPRLR</sequence>
<dbReference type="InterPro" id="IPR001296">
    <property type="entry name" value="Glyco_trans_1"/>
</dbReference>
<dbReference type="Gene3D" id="3.40.50.2000">
    <property type="entry name" value="Glycogen Phosphorylase B"/>
    <property type="match status" value="1"/>
</dbReference>
<organism evidence="2 3">
    <name type="scientific">Klebsiella pneumoniae subsp. pneumoniae</name>
    <dbReference type="NCBI Taxonomy" id="72407"/>
    <lineage>
        <taxon>Bacteria</taxon>
        <taxon>Pseudomonadati</taxon>
        <taxon>Pseudomonadota</taxon>
        <taxon>Gammaproteobacteria</taxon>
        <taxon>Enterobacterales</taxon>
        <taxon>Enterobacteriaceae</taxon>
        <taxon>Klebsiella/Raoultella group</taxon>
        <taxon>Klebsiella</taxon>
        <taxon>Klebsiella pneumoniae complex</taxon>
    </lineage>
</organism>
<evidence type="ECO:0000313" key="3">
    <source>
        <dbReference type="Proteomes" id="UP000594592"/>
    </source>
</evidence>
<name>A0A7S9E0S2_KLEPN</name>
<dbReference type="Pfam" id="PF00534">
    <property type="entry name" value="Glycos_transf_1"/>
    <property type="match status" value="1"/>
</dbReference>
<dbReference type="AlphaFoldDB" id="A0A7S9E0S2"/>
<dbReference type="GO" id="GO:0016757">
    <property type="term" value="F:glycosyltransferase activity"/>
    <property type="evidence" value="ECO:0007669"/>
    <property type="project" value="InterPro"/>
</dbReference>
<dbReference type="CDD" id="cd01635">
    <property type="entry name" value="Glycosyltransferase_GTB-type"/>
    <property type="match status" value="1"/>
</dbReference>
<gene>
    <name evidence="2" type="ORF">IUJ34_21195</name>
</gene>
<dbReference type="EMBL" id="CP064820">
    <property type="protein sequence ID" value="QPG07466.1"/>
    <property type="molecule type" value="Genomic_DNA"/>
</dbReference>
<dbReference type="Proteomes" id="UP000594592">
    <property type="component" value="Chromosome"/>
</dbReference>
<evidence type="ECO:0000259" key="1">
    <source>
        <dbReference type="Pfam" id="PF00534"/>
    </source>
</evidence>
<keyword evidence="2" id="KW-0808">Transferase</keyword>